<dbReference type="SMART" id="SM00838">
    <property type="entry name" value="EFG_C"/>
    <property type="match status" value="1"/>
</dbReference>
<dbReference type="InterPro" id="IPR000640">
    <property type="entry name" value="EFG_V-like"/>
</dbReference>
<evidence type="ECO:0000313" key="5">
    <source>
        <dbReference type="Proteomes" id="UP001311799"/>
    </source>
</evidence>
<evidence type="ECO:0000256" key="1">
    <source>
        <dbReference type="ARBA" id="ARBA00022741"/>
    </source>
</evidence>
<keyword evidence="1" id="KW-0547">Nucleotide-binding</keyword>
<keyword evidence="4" id="KW-0648">Protein biosynthesis</keyword>
<dbReference type="PRINTS" id="PR00315">
    <property type="entry name" value="ELONGATNFCT"/>
</dbReference>
<dbReference type="SUPFAM" id="SSF54211">
    <property type="entry name" value="Ribosomal protein S5 domain 2-like"/>
    <property type="match status" value="1"/>
</dbReference>
<evidence type="ECO:0000259" key="3">
    <source>
        <dbReference type="PROSITE" id="PS51722"/>
    </source>
</evidence>
<dbReference type="GO" id="GO:0003924">
    <property type="term" value="F:GTPase activity"/>
    <property type="evidence" value="ECO:0007669"/>
    <property type="project" value="InterPro"/>
</dbReference>
<dbReference type="InterPro" id="IPR009000">
    <property type="entry name" value="Transl_B-barrel_sf"/>
</dbReference>
<keyword evidence="2" id="KW-0342">GTP-binding</keyword>
<dbReference type="GO" id="GO:0043022">
    <property type="term" value="F:ribosome binding"/>
    <property type="evidence" value="ECO:0007669"/>
    <property type="project" value="TreeGrafter"/>
</dbReference>
<dbReference type="CDD" id="cd04096">
    <property type="entry name" value="eEF2_snRNP_like_C"/>
    <property type="match status" value="1"/>
</dbReference>
<sequence>MSEKVRNVCIIAHVDHGKTTLADYLLASNNILSNKSAGMMRFLDSREDEQYRLITMKSSSVRLNWKYEQELDMNSKNGDYVINLIDSPGHFDFTYEVISSLRISDGALLLIDVVEGIGDQTRKLLQHAYKERLKIILVINKMDRLIVELKYDVKEAYLHINKLIEQLNVIMHQLIQEEIHEMMLIEDRSNNNNVSGRFNDIDEYYKGDNEKLLEFSFENGNILFTSCLHGWCIDIIGGNILKNISNKLDLPWNAKTRQNLQKALCNINCYYNIKTKKISNIGTKKDQSNIFVQFILDPVWNIYNNIFLDFNGEKIVKILKVLNIYSPEIESIVNECTKILNNGEDRVKNMNGNNYLNIICKYIMSNWLPLSKGVFDKVVDYIPNPFNSNQLRFPSIYTDLFLKYENYTGIKDLKIVFISKFSTCDLKNNRLTKDHLKGNEELNGFVGISRMFCGDLYAGDELYMCINSPEIKRVKVLSIYNLLGVDLIPVNIVKSGNVFAICLEEIDLNTNDNTEYGGHQILGKLSYTYRTLTLSNYEGFPSFNPLYKLDSNSSLSSIIKVSIQPKRIQDLPLMLRGFELLTRSDPCIEIDTLDTGEYILGCHGEVHLERCIFDLQNVFAQIPLVVSKPLISVREGLVNSVNPNQIDTNVCKHIPFPPWSGNNINIECFNDSENGGNELLQSHNRGSVPCELATIQMCAEPMNEDIINYLEVNQSSILDHIFNSKLNSQENNYSKYKIVEIDQYLINKLKCLAKNDSKFVLIGICIKKGSITLLQSRDEIMISLNWSLRLTYDFEFYPDNLQIDKAVIDLYRKIINGIILGYEIASVSGPLCEEPVRGVIFTLVELKLNGINDIKDLTVKNEVNLNNIKLIMNSDALISNQLTTLCKELCRKSMLQRGNVRIYEIYLNIVIFCEQSVLGKVYSVINKRRGNVYSEELKEGTSTFKIQAHIPFIESLGINRELRGKASGNISFYLSFSHWELLDEDPFPESNMTLEEFEDDGLSKIMLQYNIDNASVANDLTGSIGNGYHNINLNNLKNSGIYGISNGSTNNINCNTGNSSNNLGCNTGNNNFNSSSINSVNYSNMNIPRYIINSIRNRKGLPTQNKIVISAEKQRTLNKKK</sequence>
<dbReference type="Gene3D" id="3.30.230.10">
    <property type="match status" value="1"/>
</dbReference>
<dbReference type="EMBL" id="JAWDEY010000005">
    <property type="protein sequence ID" value="KAK6590628.1"/>
    <property type="molecule type" value="Genomic_DNA"/>
</dbReference>
<dbReference type="SUPFAM" id="SSF52540">
    <property type="entry name" value="P-loop containing nucleoside triphosphate hydrolases"/>
    <property type="match status" value="1"/>
</dbReference>
<dbReference type="InterPro" id="IPR027417">
    <property type="entry name" value="P-loop_NTPase"/>
</dbReference>
<comment type="caution">
    <text evidence="4">The sequence shown here is derived from an EMBL/GenBank/DDBJ whole genome shotgun (WGS) entry which is preliminary data.</text>
</comment>
<dbReference type="Gene3D" id="3.40.50.300">
    <property type="entry name" value="P-loop containing nucleotide triphosphate hydrolases"/>
    <property type="match status" value="1"/>
</dbReference>
<proteinExistence type="predicted"/>
<dbReference type="GO" id="GO:0003746">
    <property type="term" value="F:translation elongation factor activity"/>
    <property type="evidence" value="ECO:0007669"/>
    <property type="project" value="UniProtKB-KW"/>
</dbReference>
<reference evidence="4 5" key="1">
    <citation type="submission" date="2023-10" db="EMBL/GenBank/DDBJ databases">
        <title>Comparative genomics analysis reveals potential genetic determinants of host preference in Cryptosporidium xiaoi.</title>
        <authorList>
            <person name="Xiao L."/>
            <person name="Li J."/>
        </authorList>
    </citation>
    <scope>NUCLEOTIDE SEQUENCE [LARGE SCALE GENOMIC DNA]</scope>
    <source>
        <strain evidence="4 5">52996</strain>
    </source>
</reference>
<dbReference type="Gene3D" id="3.30.70.870">
    <property type="entry name" value="Elongation Factor G (Translational Gtpase), domain 3"/>
    <property type="match status" value="1"/>
</dbReference>
<keyword evidence="4" id="KW-0251">Elongation factor</keyword>
<dbReference type="SUPFAM" id="SSF54980">
    <property type="entry name" value="EF-G C-terminal domain-like"/>
    <property type="match status" value="2"/>
</dbReference>
<dbReference type="Gene3D" id="3.90.1430.10">
    <property type="entry name" value="Yeast translation eEF2 (G' domain)"/>
    <property type="match status" value="1"/>
</dbReference>
<dbReference type="NCBIfam" id="TIGR00231">
    <property type="entry name" value="small_GTP"/>
    <property type="match status" value="1"/>
</dbReference>
<dbReference type="Pfam" id="PF00009">
    <property type="entry name" value="GTP_EFTU"/>
    <property type="match status" value="1"/>
</dbReference>
<evidence type="ECO:0000313" key="4">
    <source>
        <dbReference type="EMBL" id="KAK6590628.1"/>
    </source>
</evidence>
<protein>
    <submittedName>
        <fullName evidence="4">Elongation factor</fullName>
    </submittedName>
</protein>
<dbReference type="PROSITE" id="PS51722">
    <property type="entry name" value="G_TR_2"/>
    <property type="match status" value="1"/>
</dbReference>
<accession>A0AAV9Y1F1</accession>
<dbReference type="Proteomes" id="UP001311799">
    <property type="component" value="Unassembled WGS sequence"/>
</dbReference>
<dbReference type="InterPro" id="IPR014721">
    <property type="entry name" value="Ribsml_uS5_D2-typ_fold_subgr"/>
</dbReference>
<feature type="domain" description="Tr-type G" evidence="3">
    <location>
        <begin position="3"/>
        <end position="259"/>
    </location>
</feature>
<dbReference type="InterPro" id="IPR000795">
    <property type="entry name" value="T_Tr_GTP-bd_dom"/>
</dbReference>
<dbReference type="Gene3D" id="2.40.30.10">
    <property type="entry name" value="Translation factors"/>
    <property type="match status" value="1"/>
</dbReference>
<dbReference type="GO" id="GO:1990904">
    <property type="term" value="C:ribonucleoprotein complex"/>
    <property type="evidence" value="ECO:0007669"/>
    <property type="project" value="TreeGrafter"/>
</dbReference>
<dbReference type="SUPFAM" id="SSF50447">
    <property type="entry name" value="Translation proteins"/>
    <property type="match status" value="1"/>
</dbReference>
<dbReference type="FunFam" id="3.30.70.870:FF:000002">
    <property type="entry name" value="Translation elongation factor 2"/>
    <property type="match status" value="1"/>
</dbReference>
<dbReference type="AlphaFoldDB" id="A0AAV9Y1F1"/>
<dbReference type="PANTHER" id="PTHR42908">
    <property type="entry name" value="TRANSLATION ELONGATION FACTOR-RELATED"/>
    <property type="match status" value="1"/>
</dbReference>
<dbReference type="GO" id="GO:0042256">
    <property type="term" value="P:cytosolic ribosome assembly"/>
    <property type="evidence" value="ECO:0007669"/>
    <property type="project" value="TreeGrafter"/>
</dbReference>
<dbReference type="GO" id="GO:0005525">
    <property type="term" value="F:GTP binding"/>
    <property type="evidence" value="ECO:0007669"/>
    <property type="project" value="UniProtKB-KW"/>
</dbReference>
<dbReference type="InterPro" id="IPR020568">
    <property type="entry name" value="Ribosomal_Su5_D2-typ_SF"/>
</dbReference>
<name>A0AAV9Y1F1_9CRYT</name>
<dbReference type="PANTHER" id="PTHR42908:SF3">
    <property type="entry name" value="ELONGATION FACTOR-LIKE GTPASE 1"/>
    <property type="match status" value="1"/>
</dbReference>
<dbReference type="InterPro" id="IPR005225">
    <property type="entry name" value="Small_GTP-bd"/>
</dbReference>
<evidence type="ECO:0000256" key="2">
    <source>
        <dbReference type="ARBA" id="ARBA00023134"/>
    </source>
</evidence>
<gene>
    <name evidence="4" type="ORF">RS030_142246</name>
</gene>
<organism evidence="4 5">
    <name type="scientific">Cryptosporidium xiaoi</name>
    <dbReference type="NCBI Taxonomy" id="659607"/>
    <lineage>
        <taxon>Eukaryota</taxon>
        <taxon>Sar</taxon>
        <taxon>Alveolata</taxon>
        <taxon>Apicomplexa</taxon>
        <taxon>Conoidasida</taxon>
        <taxon>Coccidia</taxon>
        <taxon>Eucoccidiorida</taxon>
        <taxon>Eimeriorina</taxon>
        <taxon>Cryptosporidiidae</taxon>
        <taxon>Cryptosporidium</taxon>
    </lineage>
</organism>
<dbReference type="Pfam" id="PF00679">
    <property type="entry name" value="EFG_C"/>
    <property type="match status" value="1"/>
</dbReference>
<dbReference type="GO" id="GO:0005829">
    <property type="term" value="C:cytosol"/>
    <property type="evidence" value="ECO:0007669"/>
    <property type="project" value="TreeGrafter"/>
</dbReference>
<dbReference type="Gene3D" id="3.30.70.240">
    <property type="match status" value="1"/>
</dbReference>
<keyword evidence="5" id="KW-1185">Reference proteome</keyword>
<dbReference type="InterPro" id="IPR035647">
    <property type="entry name" value="EFG_III/V"/>
</dbReference>